<evidence type="ECO:0000256" key="1">
    <source>
        <dbReference type="SAM" id="SignalP"/>
    </source>
</evidence>
<reference evidence="3" key="1">
    <citation type="submission" date="2023-07" db="EMBL/GenBank/DDBJ databases">
        <title>Gilvimarinus algae sp. nov., isolated from the surface of Kelp.</title>
        <authorList>
            <person name="Sun Y.Y."/>
            <person name="Gong Y."/>
            <person name="Du Z.J."/>
        </authorList>
    </citation>
    <scope>NUCLEOTIDE SEQUENCE</scope>
    <source>
        <strain evidence="3">SDUM040014</strain>
    </source>
</reference>
<dbReference type="EMBL" id="JAULRT010000032">
    <property type="protein sequence ID" value="MDO3380983.1"/>
    <property type="molecule type" value="Genomic_DNA"/>
</dbReference>
<dbReference type="InterPro" id="IPR002509">
    <property type="entry name" value="NODB_dom"/>
</dbReference>
<feature type="domain" description="NodB homology" evidence="2">
    <location>
        <begin position="31"/>
        <end position="259"/>
    </location>
</feature>
<evidence type="ECO:0000313" key="3">
    <source>
        <dbReference type="EMBL" id="MDO3380983.1"/>
    </source>
</evidence>
<evidence type="ECO:0000313" key="4">
    <source>
        <dbReference type="Proteomes" id="UP001168380"/>
    </source>
</evidence>
<organism evidence="3 4">
    <name type="scientific">Gilvimarinus algae</name>
    <dbReference type="NCBI Taxonomy" id="3058037"/>
    <lineage>
        <taxon>Bacteria</taxon>
        <taxon>Pseudomonadati</taxon>
        <taxon>Pseudomonadota</taxon>
        <taxon>Gammaproteobacteria</taxon>
        <taxon>Cellvibrionales</taxon>
        <taxon>Cellvibrionaceae</taxon>
        <taxon>Gilvimarinus</taxon>
    </lineage>
</organism>
<dbReference type="PROSITE" id="PS51677">
    <property type="entry name" value="NODB"/>
    <property type="match status" value="1"/>
</dbReference>
<proteinExistence type="predicted"/>
<protein>
    <submittedName>
        <fullName evidence="3">Polysaccharide deacetylase family protein</fullName>
    </submittedName>
</protein>
<feature type="signal peptide" evidence="1">
    <location>
        <begin position="1"/>
        <end position="20"/>
    </location>
</feature>
<dbReference type="Gene3D" id="3.20.20.370">
    <property type="entry name" value="Glycoside hydrolase/deacetylase"/>
    <property type="match status" value="1"/>
</dbReference>
<evidence type="ECO:0000259" key="2">
    <source>
        <dbReference type="PROSITE" id="PS51677"/>
    </source>
</evidence>
<feature type="chain" id="PRO_5045408934" evidence="1">
    <location>
        <begin position="21"/>
        <end position="259"/>
    </location>
</feature>
<sequence length="259" mass="28359">MKRPLWAAAALLFCSSAASSATITWPNGQKAAVSLSYDDALNSQLDNAIPALEQHNLRGSFYLTLASDVVSARLGEWRTAAANGHELGNHTLYHPCSKSQPGTDWVLPFNDMDKRTRAQMRAEVMLANGYLLAIDGQQERTFTPPCGHTETSDGNYLPDVRDLFISIKGAETSLPKGFSSLALPDGQSGKELIDFVKREAKDGGLIQIIFHGIGGDHLAVSSEAHAELLTFLDANRDIYWTDTYRTIMRHVNAQQPADK</sequence>
<keyword evidence="1" id="KW-0732">Signal</keyword>
<accession>A0ABT8TCX8</accession>
<dbReference type="Pfam" id="PF01522">
    <property type="entry name" value="Polysacc_deac_1"/>
    <property type="match status" value="1"/>
</dbReference>
<name>A0ABT8TCX8_9GAMM</name>
<dbReference type="Proteomes" id="UP001168380">
    <property type="component" value="Unassembled WGS sequence"/>
</dbReference>
<gene>
    <name evidence="3" type="ORF">QWI16_02285</name>
</gene>
<keyword evidence="4" id="KW-1185">Reference proteome</keyword>
<dbReference type="SUPFAM" id="SSF88713">
    <property type="entry name" value="Glycoside hydrolase/deacetylase"/>
    <property type="match status" value="1"/>
</dbReference>
<dbReference type="RefSeq" id="WP_302711106.1">
    <property type="nucleotide sequence ID" value="NZ_JAULRT010000032.1"/>
</dbReference>
<comment type="caution">
    <text evidence="3">The sequence shown here is derived from an EMBL/GenBank/DDBJ whole genome shotgun (WGS) entry which is preliminary data.</text>
</comment>
<dbReference type="InterPro" id="IPR011330">
    <property type="entry name" value="Glyco_hydro/deAcase_b/a-brl"/>
</dbReference>